<accession>A0A7D7R3B0</accession>
<protein>
    <submittedName>
        <fullName evidence="1">Uncharacterized protein</fullName>
    </submittedName>
</protein>
<dbReference type="KEGG" id="ned:HUN01_14075"/>
<dbReference type="RefSeq" id="WP_181931798.1">
    <property type="nucleotide sequence ID" value="NZ_CP054698.1"/>
</dbReference>
<dbReference type="EMBL" id="CP054698">
    <property type="protein sequence ID" value="QMS88666.1"/>
    <property type="molecule type" value="Genomic_DNA"/>
</dbReference>
<evidence type="ECO:0000313" key="2">
    <source>
        <dbReference type="Proteomes" id="UP000514713"/>
    </source>
</evidence>
<gene>
    <name evidence="1" type="ORF">HUN01_14075</name>
</gene>
<name>A0A7D7R3B0_9NOSO</name>
<sequence>MDVITNEFNKHFSKWKITLPEENIQKRQKGSIFQSGWKINFIFGIKDDAEYLEFYAMHRMTNDRHIIIYENGEKEHLECLETPLEYSSAIDERQREHNKHNRIVREELSYKGLL</sequence>
<keyword evidence="2" id="KW-1185">Reference proteome</keyword>
<dbReference type="Proteomes" id="UP000514713">
    <property type="component" value="Chromosome"/>
</dbReference>
<evidence type="ECO:0000313" key="1">
    <source>
        <dbReference type="EMBL" id="QMS88666.1"/>
    </source>
</evidence>
<proteinExistence type="predicted"/>
<dbReference type="AlphaFoldDB" id="A0A7D7R3B0"/>
<reference evidence="2" key="1">
    <citation type="submission" date="2020-06" db="EMBL/GenBank/DDBJ databases">
        <title>Nostoc edaphicum CCNP1411 genome.</title>
        <authorList>
            <person name="Fidor A."/>
            <person name="Grabski M."/>
            <person name="Gawor J."/>
            <person name="Gromadka R."/>
            <person name="Wegrzyn G."/>
            <person name="Mazur-Marzec H."/>
        </authorList>
    </citation>
    <scope>NUCLEOTIDE SEQUENCE [LARGE SCALE GENOMIC DNA]</scope>
    <source>
        <strain evidence="2">CCNP1411</strain>
    </source>
</reference>
<organism evidence="1 2">
    <name type="scientific">Nostoc edaphicum CCNP1411</name>
    <dbReference type="NCBI Taxonomy" id="1472755"/>
    <lineage>
        <taxon>Bacteria</taxon>
        <taxon>Bacillati</taxon>
        <taxon>Cyanobacteriota</taxon>
        <taxon>Cyanophyceae</taxon>
        <taxon>Nostocales</taxon>
        <taxon>Nostocaceae</taxon>
        <taxon>Nostoc</taxon>
    </lineage>
</organism>